<feature type="region of interest" description="Disordered" evidence="1">
    <location>
        <begin position="154"/>
        <end position="183"/>
    </location>
</feature>
<dbReference type="Proteomes" id="UP001434883">
    <property type="component" value="Unassembled WGS sequence"/>
</dbReference>
<sequence length="183" mass="20404">VNHIQSHLPLGTVHSYLLVSPPVSPSGRMSPTLKEASQSESSNPTVTVSPPGNHDNLSGQEEEEKTKSRRLSVSLLEGSGSSFSRSWSCSATYSSDESEGEEMWDELMELRQRHLGQVQNLQVSQKQEIEELYRQKGKIPPPGIVPPAAMLKHRHRRLSKMGNYPLPRRNSLQRTDIPPTSGR</sequence>
<feature type="compositionally biased region" description="Low complexity" evidence="1">
    <location>
        <begin position="71"/>
        <end position="90"/>
    </location>
</feature>
<dbReference type="EMBL" id="JAHRIN010026926">
    <property type="protein sequence ID" value="MEQ2201025.1"/>
    <property type="molecule type" value="Genomic_DNA"/>
</dbReference>
<gene>
    <name evidence="2" type="ORF">XENOCAPTIV_006475</name>
</gene>
<keyword evidence="3" id="KW-1185">Reference proteome</keyword>
<evidence type="ECO:0000256" key="1">
    <source>
        <dbReference type="SAM" id="MobiDB-lite"/>
    </source>
</evidence>
<feature type="region of interest" description="Disordered" evidence="1">
    <location>
        <begin position="24"/>
        <end position="99"/>
    </location>
</feature>
<feature type="compositionally biased region" description="Polar residues" evidence="1">
    <location>
        <begin position="35"/>
        <end position="59"/>
    </location>
</feature>
<comment type="caution">
    <text evidence="2">The sequence shown here is derived from an EMBL/GenBank/DDBJ whole genome shotgun (WGS) entry which is preliminary data.</text>
</comment>
<name>A0ABV0QYT4_9TELE</name>
<protein>
    <recommendedName>
        <fullName evidence="4">WNK lysine deficient protein kinase 4</fullName>
    </recommendedName>
</protein>
<evidence type="ECO:0000313" key="2">
    <source>
        <dbReference type="EMBL" id="MEQ2201025.1"/>
    </source>
</evidence>
<organism evidence="2 3">
    <name type="scientific">Xenoophorus captivus</name>
    <dbReference type="NCBI Taxonomy" id="1517983"/>
    <lineage>
        <taxon>Eukaryota</taxon>
        <taxon>Metazoa</taxon>
        <taxon>Chordata</taxon>
        <taxon>Craniata</taxon>
        <taxon>Vertebrata</taxon>
        <taxon>Euteleostomi</taxon>
        <taxon>Actinopterygii</taxon>
        <taxon>Neopterygii</taxon>
        <taxon>Teleostei</taxon>
        <taxon>Neoteleostei</taxon>
        <taxon>Acanthomorphata</taxon>
        <taxon>Ovalentaria</taxon>
        <taxon>Atherinomorphae</taxon>
        <taxon>Cyprinodontiformes</taxon>
        <taxon>Goodeidae</taxon>
        <taxon>Xenoophorus</taxon>
    </lineage>
</organism>
<evidence type="ECO:0000313" key="3">
    <source>
        <dbReference type="Proteomes" id="UP001434883"/>
    </source>
</evidence>
<feature type="non-terminal residue" evidence="2">
    <location>
        <position position="1"/>
    </location>
</feature>
<accession>A0ABV0QYT4</accession>
<proteinExistence type="predicted"/>
<reference evidence="2 3" key="1">
    <citation type="submission" date="2021-06" db="EMBL/GenBank/DDBJ databases">
        <authorList>
            <person name="Palmer J.M."/>
        </authorList>
    </citation>
    <scope>NUCLEOTIDE SEQUENCE [LARGE SCALE GENOMIC DNA]</scope>
    <source>
        <strain evidence="2 3">XC_2019</strain>
        <tissue evidence="2">Muscle</tissue>
    </source>
</reference>
<evidence type="ECO:0008006" key="4">
    <source>
        <dbReference type="Google" id="ProtNLM"/>
    </source>
</evidence>